<feature type="transmembrane region" description="Helical" evidence="7">
    <location>
        <begin position="231"/>
        <end position="252"/>
    </location>
</feature>
<comment type="similarity">
    <text evidence="2">Belongs to the CRT-like transporter family.</text>
</comment>
<dbReference type="PANTHER" id="PTHR31326:SF1">
    <property type="entry name" value="PROTEIN CLT2, CHLOROPLASTIC"/>
    <property type="match status" value="1"/>
</dbReference>
<protein>
    <submittedName>
        <fullName evidence="8">Uncharacterized protein</fullName>
    </submittedName>
</protein>
<feature type="transmembrane region" description="Helical" evidence="7">
    <location>
        <begin position="132"/>
        <end position="153"/>
    </location>
</feature>
<sequence length="385" mass="41230">MSKERLAWIPMGPGLWEGILKVGSPRIQKVSGRSRCTQAQASFALLMALGVANRVLNRIAVVPLKNYVFFLAQFQTFGYVVIYFAILFARTRTGAVTAEMLSVPKKRFVFIGFFEAASQLLALIAAAQLPGVLLPILGQSLIVWQFLWSAVLLGQRFGPEKVLGAGLVGVGASMAALASMGSSAGSSMSADPFYVALYTLAFSLPSLAIIFKEQIFADARKNLKGKELDLFVVNSFGSLMQALWVCLSLPILTSLRNIRLADLPQYLLDGGKCFLGSTPSCGSDCTGAPLLPILYVVTNLAFNIVALYVLRSFGGVLTVLGAAGIIPLTVFAFTFNLPLLGSSGTLGPTFLFGTALLVLGMLSYNARDLLPVVSKWLQQAKPAQQ</sequence>
<reference evidence="8" key="1">
    <citation type="submission" date="2020-12" db="EMBL/GenBank/DDBJ databases">
        <authorList>
            <person name="Iha C."/>
        </authorList>
    </citation>
    <scope>NUCLEOTIDE SEQUENCE</scope>
</reference>
<accession>A0A8S1J7Y3</accession>
<feature type="transmembrane region" description="Helical" evidence="7">
    <location>
        <begin position="162"/>
        <end position="181"/>
    </location>
</feature>
<feature type="transmembrane region" description="Helical" evidence="7">
    <location>
        <begin position="43"/>
        <end position="61"/>
    </location>
</feature>
<evidence type="ECO:0000256" key="1">
    <source>
        <dbReference type="ARBA" id="ARBA00004141"/>
    </source>
</evidence>
<keyword evidence="6 7" id="KW-0472">Membrane</keyword>
<evidence type="ECO:0000256" key="7">
    <source>
        <dbReference type="SAM" id="Phobius"/>
    </source>
</evidence>
<dbReference type="InterPro" id="IPR013936">
    <property type="entry name" value="CRT-like"/>
</dbReference>
<dbReference type="Pfam" id="PF08627">
    <property type="entry name" value="CRT-like"/>
    <property type="match status" value="1"/>
</dbReference>
<evidence type="ECO:0000256" key="3">
    <source>
        <dbReference type="ARBA" id="ARBA00022448"/>
    </source>
</evidence>
<feature type="transmembrane region" description="Helical" evidence="7">
    <location>
        <begin position="193"/>
        <end position="211"/>
    </location>
</feature>
<keyword evidence="3" id="KW-0813">Transport</keyword>
<evidence type="ECO:0000256" key="6">
    <source>
        <dbReference type="ARBA" id="ARBA00023136"/>
    </source>
</evidence>
<dbReference type="Proteomes" id="UP000708148">
    <property type="component" value="Unassembled WGS sequence"/>
</dbReference>
<feature type="transmembrane region" description="Helical" evidence="7">
    <location>
        <begin position="67"/>
        <end position="88"/>
    </location>
</feature>
<comment type="subcellular location">
    <subcellularLocation>
        <location evidence="1">Membrane</location>
        <topology evidence="1">Multi-pass membrane protein</topology>
    </subcellularLocation>
</comment>
<comment type="caution">
    <text evidence="8">The sequence shown here is derived from an EMBL/GenBank/DDBJ whole genome shotgun (WGS) entry which is preliminary data.</text>
</comment>
<evidence type="ECO:0000256" key="4">
    <source>
        <dbReference type="ARBA" id="ARBA00022692"/>
    </source>
</evidence>
<feature type="transmembrane region" description="Helical" evidence="7">
    <location>
        <begin position="293"/>
        <end position="310"/>
    </location>
</feature>
<evidence type="ECO:0000256" key="5">
    <source>
        <dbReference type="ARBA" id="ARBA00022989"/>
    </source>
</evidence>
<organism evidence="8 9">
    <name type="scientific">Ostreobium quekettii</name>
    <dbReference type="NCBI Taxonomy" id="121088"/>
    <lineage>
        <taxon>Eukaryota</taxon>
        <taxon>Viridiplantae</taxon>
        <taxon>Chlorophyta</taxon>
        <taxon>core chlorophytes</taxon>
        <taxon>Ulvophyceae</taxon>
        <taxon>TCBD clade</taxon>
        <taxon>Bryopsidales</taxon>
        <taxon>Ostreobineae</taxon>
        <taxon>Ostreobiaceae</taxon>
        <taxon>Ostreobium</taxon>
    </lineage>
</organism>
<name>A0A8S1J7Y3_9CHLO</name>
<evidence type="ECO:0000256" key="2">
    <source>
        <dbReference type="ARBA" id="ARBA00006690"/>
    </source>
</evidence>
<keyword evidence="5 7" id="KW-1133">Transmembrane helix</keyword>
<feature type="transmembrane region" description="Helical" evidence="7">
    <location>
        <begin position="317"/>
        <end position="340"/>
    </location>
</feature>
<keyword evidence="4 7" id="KW-0812">Transmembrane</keyword>
<dbReference type="OrthoDB" id="416555at2759"/>
<evidence type="ECO:0000313" key="8">
    <source>
        <dbReference type="EMBL" id="CAD7702352.1"/>
    </source>
</evidence>
<dbReference type="AlphaFoldDB" id="A0A8S1J7Y3"/>
<feature type="transmembrane region" description="Helical" evidence="7">
    <location>
        <begin position="346"/>
        <end position="366"/>
    </location>
</feature>
<keyword evidence="9" id="KW-1185">Reference proteome</keyword>
<evidence type="ECO:0000313" key="9">
    <source>
        <dbReference type="Proteomes" id="UP000708148"/>
    </source>
</evidence>
<feature type="transmembrane region" description="Helical" evidence="7">
    <location>
        <begin position="108"/>
        <end position="126"/>
    </location>
</feature>
<proteinExistence type="inferred from homology"/>
<dbReference type="EMBL" id="CAJHUC010001798">
    <property type="protein sequence ID" value="CAD7702352.1"/>
    <property type="molecule type" value="Genomic_DNA"/>
</dbReference>
<gene>
    <name evidence="8" type="ORF">OSTQU699_LOCUS7709</name>
</gene>
<dbReference type="GO" id="GO:0016020">
    <property type="term" value="C:membrane"/>
    <property type="evidence" value="ECO:0007669"/>
    <property type="project" value="UniProtKB-SubCell"/>
</dbReference>
<dbReference type="PANTHER" id="PTHR31326">
    <property type="entry name" value="PROTEIN CLT2, CHLOROPLASTIC"/>
    <property type="match status" value="1"/>
</dbReference>